<reference evidence="2" key="1">
    <citation type="journal article" date="2020" name="mSystems">
        <title>Genome- and Community-Level Interaction Insights into Carbon Utilization and Element Cycling Functions of Hydrothermarchaeota in Hydrothermal Sediment.</title>
        <authorList>
            <person name="Zhou Z."/>
            <person name="Liu Y."/>
            <person name="Xu W."/>
            <person name="Pan J."/>
            <person name="Luo Z.H."/>
            <person name="Li M."/>
        </authorList>
    </citation>
    <scope>NUCLEOTIDE SEQUENCE [LARGE SCALE GENOMIC DNA]</scope>
    <source>
        <strain evidence="2">SpSt-456</strain>
    </source>
</reference>
<dbReference type="GO" id="GO:0046872">
    <property type="term" value="F:metal ion binding"/>
    <property type="evidence" value="ECO:0007669"/>
    <property type="project" value="InterPro"/>
</dbReference>
<dbReference type="AlphaFoldDB" id="A0A832EDB8"/>
<dbReference type="SUPFAM" id="SSF55008">
    <property type="entry name" value="HMA, heavy metal-associated domain"/>
    <property type="match status" value="1"/>
</dbReference>
<dbReference type="InterPro" id="IPR006121">
    <property type="entry name" value="HMA_dom"/>
</dbReference>
<organism evidence="2">
    <name type="scientific">Desulfacinum infernum</name>
    <dbReference type="NCBI Taxonomy" id="35837"/>
    <lineage>
        <taxon>Bacteria</taxon>
        <taxon>Pseudomonadati</taxon>
        <taxon>Thermodesulfobacteriota</taxon>
        <taxon>Syntrophobacteria</taxon>
        <taxon>Syntrophobacterales</taxon>
        <taxon>Syntrophobacteraceae</taxon>
        <taxon>Desulfacinum</taxon>
    </lineage>
</organism>
<name>A0A832EDB8_9BACT</name>
<evidence type="ECO:0000259" key="1">
    <source>
        <dbReference type="PROSITE" id="PS50846"/>
    </source>
</evidence>
<proteinExistence type="predicted"/>
<comment type="caution">
    <text evidence="2">The sequence shown here is derived from an EMBL/GenBank/DDBJ whole genome shotgun (WGS) entry which is preliminary data.</text>
</comment>
<dbReference type="PROSITE" id="PS50846">
    <property type="entry name" value="HMA_2"/>
    <property type="match status" value="1"/>
</dbReference>
<feature type="domain" description="HMA" evidence="1">
    <location>
        <begin position="10"/>
        <end position="77"/>
    </location>
</feature>
<accession>A0A832EDB8</accession>
<dbReference type="InterPro" id="IPR036163">
    <property type="entry name" value="HMA_dom_sf"/>
</dbReference>
<gene>
    <name evidence="2" type="ORF">ENS06_07295</name>
</gene>
<dbReference type="Gene3D" id="3.30.70.100">
    <property type="match status" value="1"/>
</dbReference>
<evidence type="ECO:0000313" key="2">
    <source>
        <dbReference type="EMBL" id="HFK97116.1"/>
    </source>
</evidence>
<sequence>MSYLVHHVPGRVRIKVPTIRYSPGGVPMIRDLLESLPGVEKVVCNPVTGSVVVYYDQNAIDPESLVQVLRNQGHLNATQINSGEQSFDDFGAKAGRFMAKALLNVALDVAFKNTPLSVLTIFI</sequence>
<dbReference type="EMBL" id="DSTK01000021">
    <property type="protein sequence ID" value="HFK97116.1"/>
    <property type="molecule type" value="Genomic_DNA"/>
</dbReference>
<dbReference type="Pfam" id="PF19991">
    <property type="entry name" value="HMA_2"/>
    <property type="match status" value="1"/>
</dbReference>
<protein>
    <submittedName>
        <fullName evidence="2">Cation transporter</fullName>
    </submittedName>
</protein>